<evidence type="ECO:0000313" key="1">
    <source>
        <dbReference type="EMBL" id="CAX53555.1"/>
    </source>
</evidence>
<geneLocation type="plasmid" evidence="1 2">
    <name>pEB170</name>
</geneLocation>
<keyword evidence="1" id="KW-0614">Plasmid</keyword>
<dbReference type="EMBL" id="FP236830">
    <property type="protein sequence ID" value="CAX53555.1"/>
    <property type="molecule type" value="Genomic_DNA"/>
</dbReference>
<gene>
    <name evidence="1" type="ordered locus">EbC_pEb17201020</name>
</gene>
<keyword evidence="2" id="KW-1185">Reference proteome</keyword>
<organism evidence="2">
    <name type="scientific">Erwinia billingiae (strain Eb661)</name>
    <dbReference type="NCBI Taxonomy" id="634500"/>
    <lineage>
        <taxon>Bacteria</taxon>
        <taxon>Pseudomonadati</taxon>
        <taxon>Pseudomonadota</taxon>
        <taxon>Gammaproteobacteria</taxon>
        <taxon>Enterobacterales</taxon>
        <taxon>Erwiniaceae</taxon>
        <taxon>Erwinia</taxon>
    </lineage>
</organism>
<dbReference type="Proteomes" id="UP000008793">
    <property type="component" value="Plasmid pEB170"/>
</dbReference>
<accession>D8MJV7</accession>
<reference evidence="1 2" key="1">
    <citation type="journal article" date="2010" name="BMC Genomics">
        <title>Genome comparison of the epiphytic bacteria Erwinia billingiae and E. tasmaniensis with the pear pathogen E. pyrifoliae.</title>
        <authorList>
            <person name="Kube M."/>
            <person name="Migdoll A.M."/>
            <person name="Gehring I."/>
            <person name="Heitmann K."/>
            <person name="Mayer Y."/>
            <person name="Kuhl H."/>
            <person name="Knaust F."/>
            <person name="Geider K."/>
            <person name="Reinhardt R."/>
        </authorList>
    </citation>
    <scope>NUCLEOTIDE SEQUENCE [LARGE SCALE GENOMIC DNA]</scope>
    <source>
        <strain evidence="1 2">Eb661</strain>
        <plasmid evidence="1">pEB170</plasmid>
    </source>
</reference>
<sequence length="47" mass="5544">MEKLLFSMQVPVIGSQWFLLSHKLNITLFQKMPFRGESDEWPCGLLF</sequence>
<proteinExistence type="predicted"/>
<protein>
    <submittedName>
        <fullName evidence="1">Uncharacterized protein</fullName>
    </submittedName>
</protein>
<evidence type="ECO:0000313" key="2">
    <source>
        <dbReference type="Proteomes" id="UP000008793"/>
    </source>
</evidence>
<dbReference type="HOGENOM" id="CLU_3167855_0_0_6"/>
<dbReference type="AlphaFoldDB" id="D8MJV7"/>
<dbReference type="KEGG" id="ebi:EbC_pEb17201020"/>
<name>D8MJV7_ERWBE</name>